<evidence type="ECO:0000313" key="2">
    <source>
        <dbReference type="Proteomes" id="UP000233837"/>
    </source>
</evidence>
<reference evidence="1 2" key="1">
    <citation type="journal article" date="2016" name="Sci. Rep.">
        <title>The Dendrobium catenatum Lindl. genome sequence provides insights into polysaccharide synthase, floral development and adaptive evolution.</title>
        <authorList>
            <person name="Zhang G.Q."/>
            <person name="Xu Q."/>
            <person name="Bian C."/>
            <person name="Tsai W.C."/>
            <person name="Yeh C.M."/>
            <person name="Liu K.W."/>
            <person name="Yoshida K."/>
            <person name="Zhang L.S."/>
            <person name="Chang S.B."/>
            <person name="Chen F."/>
            <person name="Shi Y."/>
            <person name="Su Y.Y."/>
            <person name="Zhang Y.Q."/>
            <person name="Chen L.J."/>
            <person name="Yin Y."/>
            <person name="Lin M."/>
            <person name="Huang H."/>
            <person name="Deng H."/>
            <person name="Wang Z.W."/>
            <person name="Zhu S.L."/>
            <person name="Zhao X."/>
            <person name="Deng C."/>
            <person name="Niu S.C."/>
            <person name="Huang J."/>
            <person name="Wang M."/>
            <person name="Liu G.H."/>
            <person name="Yang H.J."/>
            <person name="Xiao X.J."/>
            <person name="Hsiao Y.Y."/>
            <person name="Wu W.L."/>
            <person name="Chen Y.Y."/>
            <person name="Mitsuda N."/>
            <person name="Ohme-Takagi M."/>
            <person name="Luo Y.B."/>
            <person name="Van de Peer Y."/>
            <person name="Liu Z.J."/>
        </authorList>
    </citation>
    <scope>NUCLEOTIDE SEQUENCE [LARGE SCALE GENOMIC DNA]</scope>
    <source>
        <tissue evidence="1">The whole plant</tissue>
    </source>
</reference>
<organism evidence="1 2">
    <name type="scientific">Dendrobium catenatum</name>
    <dbReference type="NCBI Taxonomy" id="906689"/>
    <lineage>
        <taxon>Eukaryota</taxon>
        <taxon>Viridiplantae</taxon>
        <taxon>Streptophyta</taxon>
        <taxon>Embryophyta</taxon>
        <taxon>Tracheophyta</taxon>
        <taxon>Spermatophyta</taxon>
        <taxon>Magnoliopsida</taxon>
        <taxon>Liliopsida</taxon>
        <taxon>Asparagales</taxon>
        <taxon>Orchidaceae</taxon>
        <taxon>Epidendroideae</taxon>
        <taxon>Malaxideae</taxon>
        <taxon>Dendrobiinae</taxon>
        <taxon>Dendrobium</taxon>
    </lineage>
</organism>
<gene>
    <name evidence="1" type="ORF">MA16_Dca010877</name>
</gene>
<protein>
    <submittedName>
        <fullName evidence="1">Uncharacterized protein</fullName>
    </submittedName>
</protein>
<evidence type="ECO:0000313" key="1">
    <source>
        <dbReference type="EMBL" id="PKU86652.1"/>
    </source>
</evidence>
<dbReference type="AlphaFoldDB" id="A0A2I0XFG3"/>
<dbReference type="Proteomes" id="UP000233837">
    <property type="component" value="Unassembled WGS sequence"/>
</dbReference>
<dbReference type="EMBL" id="KZ501935">
    <property type="protein sequence ID" value="PKU86652.1"/>
    <property type="molecule type" value="Genomic_DNA"/>
</dbReference>
<accession>A0A2I0XFG3</accession>
<proteinExistence type="predicted"/>
<keyword evidence="2" id="KW-1185">Reference proteome</keyword>
<name>A0A2I0XFG3_9ASPA</name>
<sequence>MEVGGGVPRMVMLLGFSRRPWDISGFEGLGESYGRSVMCVERNAAFIEEDDGYQRRIGIG</sequence>
<reference evidence="1 2" key="2">
    <citation type="journal article" date="2017" name="Nature">
        <title>The Apostasia genome and the evolution of orchids.</title>
        <authorList>
            <person name="Zhang G.Q."/>
            <person name="Liu K.W."/>
            <person name="Li Z."/>
            <person name="Lohaus R."/>
            <person name="Hsiao Y.Y."/>
            <person name="Niu S.C."/>
            <person name="Wang J.Y."/>
            <person name="Lin Y.C."/>
            <person name="Xu Q."/>
            <person name="Chen L.J."/>
            <person name="Yoshida K."/>
            <person name="Fujiwara S."/>
            <person name="Wang Z.W."/>
            <person name="Zhang Y.Q."/>
            <person name="Mitsuda N."/>
            <person name="Wang M."/>
            <person name="Liu G.H."/>
            <person name="Pecoraro L."/>
            <person name="Huang H.X."/>
            <person name="Xiao X.J."/>
            <person name="Lin M."/>
            <person name="Wu X.Y."/>
            <person name="Wu W.L."/>
            <person name="Chen Y.Y."/>
            <person name="Chang S.B."/>
            <person name="Sakamoto S."/>
            <person name="Ohme-Takagi M."/>
            <person name="Yagi M."/>
            <person name="Zeng S.J."/>
            <person name="Shen C.Y."/>
            <person name="Yeh C.M."/>
            <person name="Luo Y.B."/>
            <person name="Tsai W.C."/>
            <person name="Van de Peer Y."/>
            <person name="Liu Z.J."/>
        </authorList>
    </citation>
    <scope>NUCLEOTIDE SEQUENCE [LARGE SCALE GENOMIC DNA]</scope>
    <source>
        <tissue evidence="1">The whole plant</tissue>
    </source>
</reference>